<keyword evidence="9 15" id="KW-0456">Lyase</keyword>
<dbReference type="NCBIfam" id="NF009103">
    <property type="entry name" value="PRK12448.1"/>
    <property type="match status" value="1"/>
</dbReference>
<evidence type="ECO:0000256" key="5">
    <source>
        <dbReference type="ARBA" id="ARBA00022723"/>
    </source>
</evidence>
<dbReference type="SUPFAM" id="SSF52016">
    <property type="entry name" value="LeuD/IlvD-like"/>
    <property type="match status" value="1"/>
</dbReference>
<dbReference type="GO" id="GO:0009097">
    <property type="term" value="P:isoleucine biosynthetic process"/>
    <property type="evidence" value="ECO:0007669"/>
    <property type="project" value="UniProtKB-UniRule"/>
</dbReference>
<dbReference type="AlphaFoldDB" id="A0A1U6H457"/>
<evidence type="ECO:0000313" key="19">
    <source>
        <dbReference type="Proteomes" id="UP000190989"/>
    </source>
</evidence>
<evidence type="ECO:0000259" key="17">
    <source>
        <dbReference type="Pfam" id="PF24877"/>
    </source>
</evidence>
<dbReference type="UniPathway" id="UPA00049">
    <property type="reaction ID" value="UER00061"/>
</dbReference>
<evidence type="ECO:0000256" key="14">
    <source>
        <dbReference type="ARBA" id="ARBA00029490"/>
    </source>
</evidence>
<dbReference type="NCBIfam" id="TIGR00110">
    <property type="entry name" value="ilvD"/>
    <property type="match status" value="1"/>
</dbReference>
<comment type="catalytic activity">
    <reaction evidence="15">
        <text>(2R,3R)-2,3-dihydroxy-3-methylpentanoate = (S)-3-methyl-2-oxopentanoate + H2O</text>
        <dbReference type="Rhea" id="RHEA:27694"/>
        <dbReference type="ChEBI" id="CHEBI:15377"/>
        <dbReference type="ChEBI" id="CHEBI:35146"/>
        <dbReference type="ChEBI" id="CHEBI:49258"/>
        <dbReference type="EC" id="4.2.1.9"/>
    </reaction>
</comment>
<evidence type="ECO:0000256" key="4">
    <source>
        <dbReference type="ARBA" id="ARBA00022714"/>
    </source>
</evidence>
<keyword evidence="8 15" id="KW-0411">Iron-sulfur</keyword>
<dbReference type="PROSITE" id="PS00886">
    <property type="entry name" value="ILVD_EDD_1"/>
    <property type="match status" value="1"/>
</dbReference>
<dbReference type="Proteomes" id="UP000190989">
    <property type="component" value="Unassembled WGS sequence"/>
</dbReference>
<proteinExistence type="inferred from homology"/>
<feature type="domain" description="Dihydroxy-acid/6-phosphogluconate dehydratase N-terminal" evidence="16">
    <location>
        <begin position="34"/>
        <end position="359"/>
    </location>
</feature>
<comment type="pathway">
    <text evidence="12 15">Amino-acid biosynthesis; L-valine biosynthesis; L-valine from pyruvate: step 3/4.</text>
</comment>
<keyword evidence="7 15" id="KW-0408">Iron</keyword>
<feature type="binding site" evidence="15">
    <location>
        <position position="81"/>
    </location>
    <ligand>
        <name>Mg(2+)</name>
        <dbReference type="ChEBI" id="CHEBI:18420"/>
    </ligand>
</feature>
<evidence type="ECO:0000256" key="15">
    <source>
        <dbReference type="HAMAP-Rule" id="MF_00012"/>
    </source>
</evidence>
<dbReference type="InterPro" id="IPR037237">
    <property type="entry name" value="IlvD/EDD_N"/>
</dbReference>
<dbReference type="GO" id="GO:0005829">
    <property type="term" value="C:cytosol"/>
    <property type="evidence" value="ECO:0007669"/>
    <property type="project" value="TreeGrafter"/>
</dbReference>
<dbReference type="HAMAP" id="MF_00012">
    <property type="entry name" value="IlvD"/>
    <property type="match status" value="1"/>
</dbReference>
<dbReference type="InterPro" id="IPR004404">
    <property type="entry name" value="DihydroxyA_deHydtase"/>
</dbReference>
<evidence type="ECO:0000259" key="16">
    <source>
        <dbReference type="Pfam" id="PF00920"/>
    </source>
</evidence>
<evidence type="ECO:0000256" key="6">
    <source>
        <dbReference type="ARBA" id="ARBA00022842"/>
    </source>
</evidence>
<evidence type="ECO:0000256" key="11">
    <source>
        <dbReference type="ARBA" id="ARBA00029304"/>
    </source>
</evidence>
<evidence type="ECO:0000256" key="2">
    <source>
        <dbReference type="ARBA" id="ARBA00006486"/>
    </source>
</evidence>
<dbReference type="Pfam" id="PF00920">
    <property type="entry name" value="ILVD_EDD_N"/>
    <property type="match status" value="1"/>
</dbReference>
<comment type="cofactor">
    <cofactor evidence="15">
        <name>[2Fe-2S] cluster</name>
        <dbReference type="ChEBI" id="CHEBI:190135"/>
    </cofactor>
    <text evidence="15">Binds 1 [2Fe-2S] cluster per subunit. This cluster acts as a Lewis acid cofactor.</text>
</comment>
<dbReference type="InterPro" id="IPR042096">
    <property type="entry name" value="Dihydro-acid_dehy_C"/>
</dbReference>
<keyword evidence="4 15" id="KW-0001">2Fe-2S</keyword>
<keyword evidence="5 15" id="KW-0479">Metal-binding</keyword>
<evidence type="ECO:0000256" key="3">
    <source>
        <dbReference type="ARBA" id="ARBA00022605"/>
    </source>
</evidence>
<evidence type="ECO:0000256" key="7">
    <source>
        <dbReference type="ARBA" id="ARBA00023004"/>
    </source>
</evidence>
<dbReference type="FunFam" id="3.50.30.80:FF:000001">
    <property type="entry name" value="Dihydroxy-acid dehydratase"/>
    <property type="match status" value="1"/>
</dbReference>
<dbReference type="Gene3D" id="3.50.30.80">
    <property type="entry name" value="IlvD/EDD C-terminal domain-like"/>
    <property type="match status" value="1"/>
</dbReference>
<feature type="modified residue" description="N6-carboxylysine" evidence="15">
    <location>
        <position position="124"/>
    </location>
</feature>
<dbReference type="UniPathway" id="UPA00047">
    <property type="reaction ID" value="UER00057"/>
</dbReference>
<protein>
    <recommendedName>
        <fullName evidence="14 15">Dihydroxy-acid dehydratase</fullName>
        <shortName evidence="15">DAD</shortName>
        <ecNumber evidence="14 15">4.2.1.9</ecNumber>
    </recommendedName>
</protein>
<comment type="similarity">
    <text evidence="2 15">Belongs to the IlvD/Edd family.</text>
</comment>
<evidence type="ECO:0000313" key="18">
    <source>
        <dbReference type="EMBL" id="SLJ90537.1"/>
    </source>
</evidence>
<dbReference type="EMBL" id="FVZE01000001">
    <property type="protein sequence ID" value="SLJ90537.1"/>
    <property type="molecule type" value="Genomic_DNA"/>
</dbReference>
<comment type="cofactor">
    <cofactor evidence="1 15">
        <name>Mg(2+)</name>
        <dbReference type="ChEBI" id="CHEBI:18420"/>
    </cofactor>
</comment>
<evidence type="ECO:0000256" key="8">
    <source>
        <dbReference type="ARBA" id="ARBA00023014"/>
    </source>
</evidence>
<feature type="domain" description="Dihydroxy-acid/6-phosphogluconate dehydratase C-terminal" evidence="17">
    <location>
        <begin position="408"/>
        <end position="608"/>
    </location>
</feature>
<feature type="binding site" description="via carbamate group" evidence="15">
    <location>
        <position position="124"/>
    </location>
    <ligand>
        <name>Mg(2+)</name>
        <dbReference type="ChEBI" id="CHEBI:18420"/>
    </ligand>
</feature>
<comment type="catalytic activity">
    <reaction evidence="11">
        <text>(2R)-2,3-dihydroxy-3-methylbutanoate = 3-methyl-2-oxobutanoate + H2O</text>
        <dbReference type="Rhea" id="RHEA:24809"/>
        <dbReference type="ChEBI" id="CHEBI:11851"/>
        <dbReference type="ChEBI" id="CHEBI:15377"/>
        <dbReference type="ChEBI" id="CHEBI:49072"/>
        <dbReference type="EC" id="4.2.1.9"/>
    </reaction>
    <physiologicalReaction direction="left-to-right" evidence="11">
        <dbReference type="Rhea" id="RHEA:24810"/>
    </physiologicalReaction>
</comment>
<dbReference type="PANTHER" id="PTHR43661:SF3">
    <property type="entry name" value="D-XYLONATE DEHYDRATASE YAGF-RELATED"/>
    <property type="match status" value="1"/>
</dbReference>
<evidence type="ECO:0000256" key="1">
    <source>
        <dbReference type="ARBA" id="ARBA00001946"/>
    </source>
</evidence>
<dbReference type="RefSeq" id="WP_054947426.1">
    <property type="nucleotide sequence ID" value="NZ_FVZE01000001.1"/>
</dbReference>
<reference evidence="19" key="1">
    <citation type="submission" date="2017-02" db="EMBL/GenBank/DDBJ databases">
        <authorList>
            <person name="Varghese N."/>
            <person name="Submissions S."/>
        </authorList>
    </citation>
    <scope>NUCLEOTIDE SEQUENCE [LARGE SCALE GENOMIC DNA]</scope>
    <source>
        <strain evidence="19">SM117</strain>
    </source>
</reference>
<evidence type="ECO:0000256" key="9">
    <source>
        <dbReference type="ARBA" id="ARBA00023239"/>
    </source>
</evidence>
<dbReference type="STRING" id="428990.SAMN06295987_1011227"/>
<dbReference type="InterPro" id="IPR056740">
    <property type="entry name" value="ILV_EDD_C"/>
</dbReference>
<evidence type="ECO:0000256" key="13">
    <source>
        <dbReference type="ARBA" id="ARBA00029437"/>
    </source>
</evidence>
<dbReference type="InterPro" id="IPR020558">
    <property type="entry name" value="DiOHA_6PGluconate_deHydtase_CS"/>
</dbReference>
<keyword evidence="10 15" id="KW-0100">Branched-chain amino acid biosynthesis</keyword>
<keyword evidence="3 15" id="KW-0028">Amino-acid biosynthesis</keyword>
<dbReference type="EC" id="4.2.1.9" evidence="14 15"/>
<name>A0A1U6H457_9SPHN</name>
<comment type="subunit">
    <text evidence="15">Homodimer.</text>
</comment>
<evidence type="ECO:0000256" key="12">
    <source>
        <dbReference type="ARBA" id="ARBA00029436"/>
    </source>
</evidence>
<feature type="binding site" evidence="15">
    <location>
        <position position="123"/>
    </location>
    <ligand>
        <name>Mg(2+)</name>
        <dbReference type="ChEBI" id="CHEBI:18420"/>
    </ligand>
</feature>
<comment type="caution">
    <text evidence="15">Lacks conserved residue(s) required for the propagation of feature annotation.</text>
</comment>
<keyword evidence="19" id="KW-1185">Reference proteome</keyword>
<organism evidence="18 19">
    <name type="scientific">Novosphingobium mathurense</name>
    <dbReference type="NCBI Taxonomy" id="428990"/>
    <lineage>
        <taxon>Bacteria</taxon>
        <taxon>Pseudomonadati</taxon>
        <taxon>Pseudomonadota</taxon>
        <taxon>Alphaproteobacteria</taxon>
        <taxon>Sphingomonadales</taxon>
        <taxon>Sphingomonadaceae</taxon>
        <taxon>Novosphingobium</taxon>
    </lineage>
</organism>
<feature type="binding site" evidence="15">
    <location>
        <position position="491"/>
    </location>
    <ligand>
        <name>Mg(2+)</name>
        <dbReference type="ChEBI" id="CHEBI:18420"/>
    </ligand>
</feature>
<evidence type="ECO:0000256" key="10">
    <source>
        <dbReference type="ARBA" id="ARBA00023304"/>
    </source>
</evidence>
<dbReference type="GO" id="GO:0000287">
    <property type="term" value="F:magnesium ion binding"/>
    <property type="evidence" value="ECO:0007669"/>
    <property type="project" value="UniProtKB-UniRule"/>
</dbReference>
<dbReference type="GO" id="GO:0009099">
    <property type="term" value="P:L-valine biosynthetic process"/>
    <property type="evidence" value="ECO:0007669"/>
    <property type="project" value="UniProtKB-UniRule"/>
</dbReference>
<keyword evidence="6 15" id="KW-0460">Magnesium</keyword>
<feature type="active site" description="Proton acceptor" evidence="15">
    <location>
        <position position="517"/>
    </location>
</feature>
<dbReference type="GO" id="GO:0004160">
    <property type="term" value="F:dihydroxy-acid dehydratase activity"/>
    <property type="evidence" value="ECO:0007669"/>
    <property type="project" value="UniProtKB-UniRule"/>
</dbReference>
<dbReference type="GO" id="GO:0051537">
    <property type="term" value="F:2 iron, 2 sulfur cluster binding"/>
    <property type="evidence" value="ECO:0007669"/>
    <property type="project" value="UniProtKB-UniRule"/>
</dbReference>
<dbReference type="PANTHER" id="PTHR43661">
    <property type="entry name" value="D-XYLONATE DEHYDRATASE"/>
    <property type="match status" value="1"/>
</dbReference>
<gene>
    <name evidence="15" type="primary">ilvD</name>
    <name evidence="18" type="ORF">SAMN06295987_1011227</name>
</gene>
<dbReference type="PROSITE" id="PS00887">
    <property type="entry name" value="ILVD_EDD_2"/>
    <property type="match status" value="1"/>
</dbReference>
<sequence length="618" mass="65372">MPAYRSRTSTHGRNMAGARGLWRATGMKDGDFGKPIIAVVNSFTQFVPGHVHLKDLGQLVAGEIEAAGGVAKEFNTIAVDDGIAMGHDGMLYSLPSRDLIADSVEYMANAHCADALVCISNCDKITPGMLMAALRLNIPAVFVSGGPMEAGKVVLKGKEHALDLVDAMVAAADESYTDEEVTAIERSACPTCGSCSGMFTANSMNCLTEALGLSLPGNGSVLATHADREKLFREAGRLVVDLCHRYYEQEDESVLPRKIASFGAFENAMSLDIAMGGSTNTVLHLLAAAYEAGVDFTMTDIDRLSRKVPCLSKVAPAKSDVHMEDVHRAGGIMAILGELDRAGLIHRDLPTVHSRTLGDALERWDIVRTKDASVQEFFKAAPGGVPTQTAFSQSRRWKELDIDREGGVIRSKEHAFSQDGGLAVLSGNVALDGCIVKTAGVDDSILKFTGPARVYESQDAAVAGILGGEVVAGDVVVIRYEGPRGGPGMQEMLYPTSYLKSKGLGAACALITDGRFSGGTSGLSIGHVSPEAAEGGAIGLVENGDVIEIDIPGRSISLKISDEELATRRARMEARGADAWAPVHPRKRKVSVALQAYAAMTTSAARGAVRDVSQLKRS</sequence>
<dbReference type="SUPFAM" id="SSF143975">
    <property type="entry name" value="IlvD/EDD N-terminal domain-like"/>
    <property type="match status" value="1"/>
</dbReference>
<accession>A0A1U6H457</accession>
<dbReference type="InterPro" id="IPR000581">
    <property type="entry name" value="ILV_EDD_N"/>
</dbReference>
<comment type="pathway">
    <text evidence="13 15">Amino-acid biosynthesis; L-isoleucine biosynthesis; L-isoleucine from 2-oxobutanoate: step 3/4.</text>
</comment>
<comment type="function">
    <text evidence="15">Functions in the biosynthesis of branched-chain amino acids. Catalyzes the dehydration of (2R,3R)-2,3-dihydroxy-3-methylpentanoate (2,3-dihydroxy-3-methylvalerate) into 2-oxo-3-methylpentanoate (2-oxo-3-methylvalerate) and of (2R)-2,3-dihydroxy-3-methylbutanoate (2,3-dihydroxyisovalerate) into 2-oxo-3-methylbutanoate (2-oxoisovalerate), the penultimate precursor to L-isoleucine and L-valine, respectively.</text>
</comment>
<dbReference type="Pfam" id="PF24877">
    <property type="entry name" value="ILV_EDD_C"/>
    <property type="match status" value="1"/>
</dbReference>